<dbReference type="Proteomes" id="UP001373714">
    <property type="component" value="Unassembled WGS sequence"/>
</dbReference>
<keyword evidence="2" id="KW-1185">Reference proteome</keyword>
<sequence length="104" mass="11124">MNPHDTSMYQSAKQLLQGSEGFQGMDKADNGATASARFGTTYGGFHSVLIKARGNCAATITVSRATGLGCVNAHSCWKNMWNITKIGPQSFIKKLLSKSSVPIK</sequence>
<dbReference type="EMBL" id="JAVHNS010000010">
    <property type="protein sequence ID" value="KAK6342112.1"/>
    <property type="molecule type" value="Genomic_DNA"/>
</dbReference>
<proteinExistence type="predicted"/>
<comment type="caution">
    <text evidence="1">The sequence shown here is derived from an EMBL/GenBank/DDBJ whole genome shotgun (WGS) entry which is preliminary data.</text>
</comment>
<dbReference type="AlphaFoldDB" id="A0AAV9ULH7"/>
<gene>
    <name evidence="1" type="ORF">TWF730_001590</name>
</gene>
<name>A0AAV9ULH7_9PEZI</name>
<accession>A0AAV9ULH7</accession>
<evidence type="ECO:0000313" key="1">
    <source>
        <dbReference type="EMBL" id="KAK6342112.1"/>
    </source>
</evidence>
<evidence type="ECO:0000313" key="2">
    <source>
        <dbReference type="Proteomes" id="UP001373714"/>
    </source>
</evidence>
<protein>
    <submittedName>
        <fullName evidence="1">Uncharacterized protein</fullName>
    </submittedName>
</protein>
<organism evidence="1 2">
    <name type="scientific">Orbilia blumenaviensis</name>
    <dbReference type="NCBI Taxonomy" id="1796055"/>
    <lineage>
        <taxon>Eukaryota</taxon>
        <taxon>Fungi</taxon>
        <taxon>Dikarya</taxon>
        <taxon>Ascomycota</taxon>
        <taxon>Pezizomycotina</taxon>
        <taxon>Orbiliomycetes</taxon>
        <taxon>Orbiliales</taxon>
        <taxon>Orbiliaceae</taxon>
        <taxon>Orbilia</taxon>
    </lineage>
</organism>
<reference evidence="1 2" key="1">
    <citation type="submission" date="2019-10" db="EMBL/GenBank/DDBJ databases">
        <authorList>
            <person name="Palmer J.M."/>
        </authorList>
    </citation>
    <scope>NUCLEOTIDE SEQUENCE [LARGE SCALE GENOMIC DNA]</scope>
    <source>
        <strain evidence="1 2">TWF730</strain>
    </source>
</reference>